<comment type="caution">
    <text evidence="2">The sequence shown here is derived from an EMBL/GenBank/DDBJ whole genome shotgun (WGS) entry which is preliminary data.</text>
</comment>
<evidence type="ECO:0000256" key="1">
    <source>
        <dbReference type="SAM" id="MobiDB-lite"/>
    </source>
</evidence>
<feature type="compositionally biased region" description="Low complexity" evidence="1">
    <location>
        <begin position="175"/>
        <end position="196"/>
    </location>
</feature>
<feature type="non-terminal residue" evidence="2">
    <location>
        <position position="1"/>
    </location>
</feature>
<dbReference type="EMBL" id="LGRX02000456">
    <property type="protein sequence ID" value="KAK3288506.1"/>
    <property type="molecule type" value="Genomic_DNA"/>
</dbReference>
<protein>
    <submittedName>
        <fullName evidence="2">Uncharacterized protein</fullName>
    </submittedName>
</protein>
<dbReference type="Proteomes" id="UP001190700">
    <property type="component" value="Unassembled WGS sequence"/>
</dbReference>
<gene>
    <name evidence="2" type="ORF">CYMTET_4022</name>
</gene>
<organism evidence="2 3">
    <name type="scientific">Cymbomonas tetramitiformis</name>
    <dbReference type="NCBI Taxonomy" id="36881"/>
    <lineage>
        <taxon>Eukaryota</taxon>
        <taxon>Viridiplantae</taxon>
        <taxon>Chlorophyta</taxon>
        <taxon>Pyramimonadophyceae</taxon>
        <taxon>Pyramimonadales</taxon>
        <taxon>Pyramimonadaceae</taxon>
        <taxon>Cymbomonas</taxon>
    </lineage>
</organism>
<proteinExistence type="predicted"/>
<evidence type="ECO:0000313" key="2">
    <source>
        <dbReference type="EMBL" id="KAK3288506.1"/>
    </source>
</evidence>
<dbReference type="AlphaFoldDB" id="A0AAE0H283"/>
<name>A0AAE0H283_9CHLO</name>
<keyword evidence="3" id="KW-1185">Reference proteome</keyword>
<evidence type="ECO:0000313" key="3">
    <source>
        <dbReference type="Proteomes" id="UP001190700"/>
    </source>
</evidence>
<sequence length="422" mass="45392">FDDVAMLDSGALMGLGGGLGGGFRLDQGRGEAYEHLEYSPLISSRAHGLGGAGRQILNAQLRKQYTAFLQMCARYPAPLPAPCLLEAAYYLTIQERVQEAAEMLEKVPAEWEGCELQRSYLRAFLLMFRVDEPEAWQEALRLTRAQLERNAIPSHWRIRLEELAGTVREVVQAHTPSEGSAAPAPSTAAEASGASSLQRGGPPSGEVLEAALEGGNLNVRCEGFGPDAVVKVKVFNVDVEMLFSTAPFSAGLLSGAKSGGAGLNRFAYVEANHCVALSTAQLDSDGCGTVALPEAANGVVEVTCGELSRSLPHCAHRLALTVVQAEGILQVNMKKQEREGEGSRQRPIAGAYVKVYAHKNGKAEFHKDGYTDLLGRFDYMAVSSGANAVRSIRKFAILVVCEAGAVSREVLPPHEFSHYEEY</sequence>
<reference evidence="2 3" key="1">
    <citation type="journal article" date="2015" name="Genome Biol. Evol.">
        <title>Comparative Genomics of a Bacterivorous Green Alga Reveals Evolutionary Causalities and Consequences of Phago-Mixotrophic Mode of Nutrition.</title>
        <authorList>
            <person name="Burns J.A."/>
            <person name="Paasch A."/>
            <person name="Narechania A."/>
            <person name="Kim E."/>
        </authorList>
    </citation>
    <scope>NUCLEOTIDE SEQUENCE [LARGE SCALE GENOMIC DNA]</scope>
    <source>
        <strain evidence="2 3">PLY_AMNH</strain>
    </source>
</reference>
<feature type="region of interest" description="Disordered" evidence="1">
    <location>
        <begin position="173"/>
        <end position="208"/>
    </location>
</feature>
<accession>A0AAE0H283</accession>